<evidence type="ECO:0000259" key="3">
    <source>
        <dbReference type="Pfam" id="PF02517"/>
    </source>
</evidence>
<name>A0A7S0HFR6_9CRYP</name>
<dbReference type="InterPro" id="IPR011992">
    <property type="entry name" value="EF-hand-dom_pair"/>
</dbReference>
<dbReference type="InterPro" id="IPR003675">
    <property type="entry name" value="Rce1/LyrA-like_dom"/>
</dbReference>
<keyword evidence="1" id="KW-0106">Calcium</keyword>
<protein>
    <recommendedName>
        <fullName evidence="3">CAAX prenyl protease 2/Lysostaphin resistance protein A-like domain-containing protein</fullName>
    </recommendedName>
</protein>
<feature type="transmembrane region" description="Helical" evidence="2">
    <location>
        <begin position="76"/>
        <end position="97"/>
    </location>
</feature>
<evidence type="ECO:0000256" key="1">
    <source>
        <dbReference type="ARBA" id="ARBA00022837"/>
    </source>
</evidence>
<feature type="transmembrane region" description="Helical" evidence="2">
    <location>
        <begin position="155"/>
        <end position="177"/>
    </location>
</feature>
<dbReference type="GO" id="GO:0004175">
    <property type="term" value="F:endopeptidase activity"/>
    <property type="evidence" value="ECO:0007669"/>
    <property type="project" value="UniProtKB-ARBA"/>
</dbReference>
<feature type="transmembrane region" description="Helical" evidence="2">
    <location>
        <begin position="117"/>
        <end position="135"/>
    </location>
</feature>
<accession>A0A7S0HFR6</accession>
<gene>
    <name evidence="4" type="ORF">HPHI1048_LOCUS5275</name>
</gene>
<keyword evidence="2" id="KW-0472">Membrane</keyword>
<organism evidence="4">
    <name type="scientific">Hanusia phi</name>
    <dbReference type="NCBI Taxonomy" id="3032"/>
    <lineage>
        <taxon>Eukaryota</taxon>
        <taxon>Cryptophyceae</taxon>
        <taxon>Pyrenomonadales</taxon>
        <taxon>Geminigeraceae</taxon>
        <taxon>Hanusia</taxon>
    </lineage>
</organism>
<dbReference type="SUPFAM" id="SSF47473">
    <property type="entry name" value="EF-hand"/>
    <property type="match status" value="1"/>
</dbReference>
<dbReference type="Gene3D" id="1.10.238.10">
    <property type="entry name" value="EF-hand"/>
    <property type="match status" value="1"/>
</dbReference>
<dbReference type="GO" id="GO:0080120">
    <property type="term" value="P:CAAX-box protein maturation"/>
    <property type="evidence" value="ECO:0007669"/>
    <property type="project" value="UniProtKB-ARBA"/>
</dbReference>
<feature type="domain" description="CAAX prenyl protease 2/Lysostaphin resistance protein A-like" evidence="3">
    <location>
        <begin position="82"/>
        <end position="179"/>
    </location>
</feature>
<sequence>MTSLFTIQSLTAEDTAIALGNTGLGIFPLIMIIAGSLPILYLGNKIATSDAKTFIDINFSTNILALKLFGSKKNLLYTFGVSAILGTITGLCEELSFRALGLPILARRFGEAGDPNILLGLLASSLVFGLAHWSIGGSWKDNAVVVPLQILTGFWFGILYVLSGFNLLVPAGVHAIYDAYTLIDAHRTSTSQLQYAQERSSSAKFLPIGQTDEGNMQERIIQNSRLIFYLADTSRDGILQLAEIRAAIQQLGYRPDDSLLVSLFKQADNNSDDALDLDEWNVFVELLRQQPAAAIMPAEKKQRLLGFR</sequence>
<reference evidence="4" key="1">
    <citation type="submission" date="2021-01" db="EMBL/GenBank/DDBJ databases">
        <authorList>
            <person name="Corre E."/>
            <person name="Pelletier E."/>
            <person name="Niang G."/>
            <person name="Scheremetjew M."/>
            <person name="Finn R."/>
            <person name="Kale V."/>
            <person name="Holt S."/>
            <person name="Cochrane G."/>
            <person name="Meng A."/>
            <person name="Brown T."/>
            <person name="Cohen L."/>
        </authorList>
    </citation>
    <scope>NUCLEOTIDE SEQUENCE</scope>
    <source>
        <strain evidence="4">CCMP325</strain>
    </source>
</reference>
<dbReference type="EMBL" id="HBEO01007501">
    <property type="protein sequence ID" value="CAD8474471.1"/>
    <property type="molecule type" value="Transcribed_RNA"/>
</dbReference>
<keyword evidence="2" id="KW-0812">Transmembrane</keyword>
<proteinExistence type="predicted"/>
<keyword evidence="2" id="KW-1133">Transmembrane helix</keyword>
<evidence type="ECO:0000313" key="4">
    <source>
        <dbReference type="EMBL" id="CAD8474471.1"/>
    </source>
</evidence>
<dbReference type="PROSITE" id="PS00018">
    <property type="entry name" value="EF_HAND_1"/>
    <property type="match status" value="2"/>
</dbReference>
<dbReference type="AlphaFoldDB" id="A0A7S0HFR6"/>
<evidence type="ECO:0000256" key="2">
    <source>
        <dbReference type="SAM" id="Phobius"/>
    </source>
</evidence>
<dbReference type="Pfam" id="PF02517">
    <property type="entry name" value="Rce1-like"/>
    <property type="match status" value="1"/>
</dbReference>
<dbReference type="InterPro" id="IPR018247">
    <property type="entry name" value="EF_Hand_1_Ca_BS"/>
</dbReference>
<feature type="transmembrane region" description="Helical" evidence="2">
    <location>
        <begin position="24"/>
        <end position="42"/>
    </location>
</feature>